<dbReference type="InterPro" id="IPR002930">
    <property type="entry name" value="GCV_H"/>
</dbReference>
<comment type="cofactor">
    <cofactor evidence="3">
        <name>(R)-lipoate</name>
        <dbReference type="ChEBI" id="CHEBI:83088"/>
    </cofactor>
    <text evidence="3">Binds 1 lipoyl cofactor covalently.</text>
</comment>
<dbReference type="Proteomes" id="UP000001296">
    <property type="component" value="Chromosome"/>
</dbReference>
<dbReference type="InterPro" id="IPR000089">
    <property type="entry name" value="Biotin_lipoyl"/>
</dbReference>
<protein>
    <recommendedName>
        <fullName evidence="3">Glycine cleavage system H protein</fullName>
    </recommendedName>
</protein>
<evidence type="ECO:0000256" key="3">
    <source>
        <dbReference type="HAMAP-Rule" id="MF_00272"/>
    </source>
</evidence>
<dbReference type="PROSITE" id="PS50968">
    <property type="entry name" value="BIOTINYL_LIPOYL"/>
    <property type="match status" value="1"/>
</dbReference>
<dbReference type="NCBIfam" id="NF002270">
    <property type="entry name" value="PRK01202.1"/>
    <property type="match status" value="1"/>
</dbReference>
<reference key="1">
    <citation type="submission" date="2009-08" db="EMBL/GenBank/DDBJ databases">
        <title>The genome sequence of Spirochaeta thermophila DSM6192.</title>
        <authorList>
            <person name="Angelov A."/>
            <person name="Mientus M."/>
            <person name="Wittenberg S."/>
            <person name="Lehmann R."/>
            <person name="Liesegang H."/>
            <person name="Daniel R."/>
            <person name="Liebl W."/>
        </authorList>
    </citation>
    <scope>NUCLEOTIDE SEQUENCE</scope>
    <source>
        <strain>DSM 6192</strain>
    </source>
</reference>
<dbReference type="Pfam" id="PF01597">
    <property type="entry name" value="GCV_H"/>
    <property type="match status" value="1"/>
</dbReference>
<organism evidence="6 7">
    <name type="scientific">Winmispira thermophila (strain ATCC 49972 / DSM 6192 / RI 19.B1)</name>
    <name type="common">Spirochaeta thermophila</name>
    <dbReference type="NCBI Taxonomy" id="665571"/>
    <lineage>
        <taxon>Bacteria</taxon>
        <taxon>Pseudomonadati</taxon>
        <taxon>Spirochaetota</taxon>
        <taxon>Spirochaetia</taxon>
        <taxon>Winmispirales</taxon>
        <taxon>Winmispiraceae</taxon>
        <taxon>Winmispira</taxon>
    </lineage>
</organism>
<dbReference type="GO" id="GO:0005960">
    <property type="term" value="C:glycine cleavage complex"/>
    <property type="evidence" value="ECO:0007669"/>
    <property type="project" value="InterPro"/>
</dbReference>
<reference evidence="6 7" key="2">
    <citation type="journal article" date="2010" name="J. Bacteriol.">
        <title>Genome sequence of the polysaccharide-degrading, thermophilic anaerobe Spirochaeta thermophila DSM 6192.</title>
        <authorList>
            <person name="Angelov A."/>
            <person name="Liebl S."/>
            <person name="Ballschmiter M."/>
            <person name="Bomeke M."/>
            <person name="Lehmann R."/>
            <person name="Liesegang H."/>
            <person name="Daniel R."/>
            <person name="Liebl W."/>
        </authorList>
    </citation>
    <scope>NUCLEOTIDE SEQUENCE [LARGE SCALE GENOMIC DNA]</scope>
    <source>
        <strain evidence="7">ATCC 49972 / DSM 6192 / RI 19.B1</strain>
    </source>
</reference>
<accession>E0RTC0</accession>
<dbReference type="PANTHER" id="PTHR11715:SF3">
    <property type="entry name" value="GLYCINE CLEAVAGE SYSTEM H PROTEIN-RELATED"/>
    <property type="match status" value="1"/>
</dbReference>
<evidence type="ECO:0000259" key="5">
    <source>
        <dbReference type="PROSITE" id="PS50968"/>
    </source>
</evidence>
<evidence type="ECO:0000313" key="7">
    <source>
        <dbReference type="Proteomes" id="UP000001296"/>
    </source>
</evidence>
<evidence type="ECO:0000256" key="1">
    <source>
        <dbReference type="ARBA" id="ARBA00009249"/>
    </source>
</evidence>
<dbReference type="NCBIfam" id="TIGR00527">
    <property type="entry name" value="gcvH"/>
    <property type="match status" value="1"/>
</dbReference>
<evidence type="ECO:0000313" key="6">
    <source>
        <dbReference type="EMBL" id="ADN00986.1"/>
    </source>
</evidence>
<evidence type="ECO:0000256" key="2">
    <source>
        <dbReference type="ARBA" id="ARBA00022823"/>
    </source>
</evidence>
<feature type="modified residue" description="N6-lipoyllysine" evidence="3 4">
    <location>
        <position position="63"/>
    </location>
</feature>
<dbReference type="eggNOG" id="COG0509">
    <property type="taxonomic scope" value="Bacteria"/>
</dbReference>
<dbReference type="HOGENOM" id="CLU_097408_2_0_12"/>
<proteinExistence type="inferred from homology"/>
<dbReference type="GO" id="GO:0019464">
    <property type="term" value="P:glycine decarboxylation via glycine cleavage system"/>
    <property type="evidence" value="ECO:0007669"/>
    <property type="project" value="UniProtKB-UniRule"/>
</dbReference>
<dbReference type="RefSeq" id="WP_013312827.1">
    <property type="nucleotide sequence ID" value="NC_014484.1"/>
</dbReference>
<dbReference type="PANTHER" id="PTHR11715">
    <property type="entry name" value="GLYCINE CLEAVAGE SYSTEM H PROTEIN"/>
    <property type="match status" value="1"/>
</dbReference>
<dbReference type="GO" id="GO:0009249">
    <property type="term" value="P:protein lipoylation"/>
    <property type="evidence" value="ECO:0007669"/>
    <property type="project" value="TreeGrafter"/>
</dbReference>
<evidence type="ECO:0000256" key="4">
    <source>
        <dbReference type="PIRSR" id="PIRSR617453-50"/>
    </source>
</evidence>
<dbReference type="Gene3D" id="2.40.50.100">
    <property type="match status" value="1"/>
</dbReference>
<dbReference type="HAMAP" id="MF_00272">
    <property type="entry name" value="GcvH"/>
    <property type="match status" value="1"/>
</dbReference>
<sequence length="128" mass="14489">MEFRDDVRYASTHEWARREGDVVVCGISDYAQDSLGDVVFVQLPEVGVVKKRGEAFGVVESVKTTSDVHMPVSGKIVEINETLKERPDLLNTSPFEEGWLVKLQPTDPAELEELLSADDYRKYVEEEE</sequence>
<dbReference type="SUPFAM" id="SSF51230">
    <property type="entry name" value="Single hybrid motif"/>
    <property type="match status" value="1"/>
</dbReference>
<gene>
    <name evidence="3" type="primary">gcvH</name>
    <name evidence="6" type="ordered locus">STHERM_c00100</name>
</gene>
<dbReference type="KEGG" id="sta:STHERM_c00100"/>
<dbReference type="InterPro" id="IPR033753">
    <property type="entry name" value="GCV_H/Fam206"/>
</dbReference>
<comment type="subunit">
    <text evidence="3">The glycine cleavage system is composed of four proteins: P, T, L and H.</text>
</comment>
<dbReference type="InterPro" id="IPR017453">
    <property type="entry name" value="GCV_H_sub"/>
</dbReference>
<dbReference type="GO" id="GO:0005737">
    <property type="term" value="C:cytoplasm"/>
    <property type="evidence" value="ECO:0007669"/>
    <property type="project" value="TreeGrafter"/>
</dbReference>
<name>E0RTC0_WINT6</name>
<feature type="domain" description="Lipoyl-binding" evidence="5">
    <location>
        <begin position="22"/>
        <end position="104"/>
    </location>
</feature>
<dbReference type="CDD" id="cd06848">
    <property type="entry name" value="GCS_H"/>
    <property type="match status" value="1"/>
</dbReference>
<comment type="function">
    <text evidence="3">The glycine cleavage system catalyzes the degradation of glycine. The H protein shuttles the methylamine group of glycine from the P protein to the T protein.</text>
</comment>
<dbReference type="EMBL" id="CP001698">
    <property type="protein sequence ID" value="ADN00986.1"/>
    <property type="molecule type" value="Genomic_DNA"/>
</dbReference>
<dbReference type="PaxDb" id="665571-STHERM_c00100"/>
<dbReference type="AlphaFoldDB" id="E0RTC0"/>
<keyword evidence="2 3" id="KW-0450">Lipoyl</keyword>
<dbReference type="InterPro" id="IPR011053">
    <property type="entry name" value="Single_hybrid_motif"/>
</dbReference>
<comment type="similarity">
    <text evidence="1 3">Belongs to the GcvH family.</text>
</comment>